<dbReference type="InterPro" id="IPR032675">
    <property type="entry name" value="LRR_dom_sf"/>
</dbReference>
<accession>A0A369J519</accession>
<proteinExistence type="predicted"/>
<evidence type="ECO:0008006" key="3">
    <source>
        <dbReference type="Google" id="ProtNLM"/>
    </source>
</evidence>
<dbReference type="Proteomes" id="UP000076154">
    <property type="component" value="Unassembled WGS sequence"/>
</dbReference>
<dbReference type="SUPFAM" id="SSF52047">
    <property type="entry name" value="RNI-like"/>
    <property type="match status" value="1"/>
</dbReference>
<keyword evidence="2" id="KW-1185">Reference proteome</keyword>
<organism evidence="1 2">
    <name type="scientific">Hypsizygus marmoreus</name>
    <name type="common">White beech mushroom</name>
    <name type="synonym">Agaricus marmoreus</name>
    <dbReference type="NCBI Taxonomy" id="39966"/>
    <lineage>
        <taxon>Eukaryota</taxon>
        <taxon>Fungi</taxon>
        <taxon>Dikarya</taxon>
        <taxon>Basidiomycota</taxon>
        <taxon>Agaricomycotina</taxon>
        <taxon>Agaricomycetes</taxon>
        <taxon>Agaricomycetidae</taxon>
        <taxon>Agaricales</taxon>
        <taxon>Tricholomatineae</taxon>
        <taxon>Lyophyllaceae</taxon>
        <taxon>Hypsizygus</taxon>
    </lineage>
</organism>
<dbReference type="OrthoDB" id="2788229at2759"/>
<dbReference type="EMBL" id="LUEZ02000126">
    <property type="protein sequence ID" value="RDB16260.1"/>
    <property type="molecule type" value="Genomic_DNA"/>
</dbReference>
<evidence type="ECO:0000313" key="1">
    <source>
        <dbReference type="EMBL" id="RDB16260.1"/>
    </source>
</evidence>
<evidence type="ECO:0000313" key="2">
    <source>
        <dbReference type="Proteomes" id="UP000076154"/>
    </source>
</evidence>
<comment type="caution">
    <text evidence="1">The sequence shown here is derived from an EMBL/GenBank/DDBJ whole genome shotgun (WGS) entry which is preliminary data.</text>
</comment>
<gene>
    <name evidence="1" type="ORF">Hypma_003027</name>
</gene>
<dbReference type="Gene3D" id="3.80.10.10">
    <property type="entry name" value="Ribonuclease Inhibitor"/>
    <property type="match status" value="1"/>
</dbReference>
<name>A0A369J519_HYPMA</name>
<reference evidence="1" key="1">
    <citation type="submission" date="2018-04" db="EMBL/GenBank/DDBJ databases">
        <title>Whole genome sequencing of Hypsizygus marmoreus.</title>
        <authorList>
            <person name="Choi I.-G."/>
            <person name="Min B."/>
            <person name="Kim J.-G."/>
            <person name="Kim S."/>
            <person name="Oh Y.-L."/>
            <person name="Kong W.-S."/>
            <person name="Park H."/>
            <person name="Jeong J."/>
            <person name="Song E.-S."/>
        </authorList>
    </citation>
    <scope>NUCLEOTIDE SEQUENCE [LARGE SCALE GENOMIC DNA]</scope>
    <source>
        <strain evidence="1">51987-8</strain>
    </source>
</reference>
<dbReference type="InParanoid" id="A0A369J519"/>
<dbReference type="AlphaFoldDB" id="A0A369J519"/>
<sequence length="417" mass="47486">MVFSILRHIADDSESMASCALVSRDWSEFCQQNFFHYVRIYNSERCGRLLHLLEDSPHLIHFIRVLSISSPTYSLGPDDPADFRLDWQDSHSEMISRTLHLLENLQDLDISFGRACDNIDEPGRVFRVGRVLNEAYRSVISVALGMPSIASLTLRECILSSGVVDIQHLLQNAVTLKSLTISCESAASESLDLQTLDPVERRVRLEALRMHMYTMTSDVIERHFYDWIWHPRCVLDLRGLRRLELTGCRNPVLLSTFLKTDGMSQGLEHLYLAPCFARDNLMGLDFSCCHNLQALDIDLVYTTFIPGCSPPEWLCHSLRTIAPTASLQRVFVAIPVILDEEGILHNPVPLPDGDTIRADWRRLNDVLASQRLQCISSLTVSVAYECDNPVPYQKVVEEELTADHVDVIDHRYQEHLI</sequence>
<protein>
    <recommendedName>
        <fullName evidence="3">F-box domain-containing protein</fullName>
    </recommendedName>
</protein>